<gene>
    <name evidence="1" type="ORF">F4820DRAFT_453247</name>
</gene>
<evidence type="ECO:0000313" key="2">
    <source>
        <dbReference type="Proteomes" id="UP001497700"/>
    </source>
</evidence>
<keyword evidence="2" id="KW-1185">Reference proteome</keyword>
<reference evidence="1 2" key="1">
    <citation type="journal article" date="2022" name="New Phytol.">
        <title>Ecological generalism drives hyperdiversity of secondary metabolite gene clusters in xylarialean endophytes.</title>
        <authorList>
            <person name="Franco M.E.E."/>
            <person name="Wisecaver J.H."/>
            <person name="Arnold A.E."/>
            <person name="Ju Y.M."/>
            <person name="Slot J.C."/>
            <person name="Ahrendt S."/>
            <person name="Moore L.P."/>
            <person name="Eastman K.E."/>
            <person name="Scott K."/>
            <person name="Konkel Z."/>
            <person name="Mondo S.J."/>
            <person name="Kuo A."/>
            <person name="Hayes R.D."/>
            <person name="Haridas S."/>
            <person name="Andreopoulos B."/>
            <person name="Riley R."/>
            <person name="LaButti K."/>
            <person name="Pangilinan J."/>
            <person name="Lipzen A."/>
            <person name="Amirebrahimi M."/>
            <person name="Yan J."/>
            <person name="Adam C."/>
            <person name="Keymanesh K."/>
            <person name="Ng V."/>
            <person name="Louie K."/>
            <person name="Northen T."/>
            <person name="Drula E."/>
            <person name="Henrissat B."/>
            <person name="Hsieh H.M."/>
            <person name="Youens-Clark K."/>
            <person name="Lutzoni F."/>
            <person name="Miadlikowska J."/>
            <person name="Eastwood D.C."/>
            <person name="Hamelin R.C."/>
            <person name="Grigoriev I.V."/>
            <person name="U'Ren J.M."/>
        </authorList>
    </citation>
    <scope>NUCLEOTIDE SEQUENCE [LARGE SCALE GENOMIC DNA]</scope>
    <source>
        <strain evidence="1 2">CBS 119005</strain>
    </source>
</reference>
<dbReference type="EMBL" id="MU393599">
    <property type="protein sequence ID" value="KAI4860119.1"/>
    <property type="molecule type" value="Genomic_DNA"/>
</dbReference>
<evidence type="ECO:0000313" key="1">
    <source>
        <dbReference type="EMBL" id="KAI4860119.1"/>
    </source>
</evidence>
<protein>
    <submittedName>
        <fullName evidence="1">Uncharacterized protein</fullName>
    </submittedName>
</protein>
<sequence>MLSTIVITLPAAAVVIAASPGDPDFYNTVAEIYSGPDCAEDYFVWADPIFGRGGSCQPLDRHDNTPDILSYKATSIYTECVVTLYTDAECNSTPYTVDIDECVQAGIPFVSAFVQCPFSPNL</sequence>
<proteinExistence type="predicted"/>
<accession>A0ACB9YLA1</accession>
<organism evidence="1 2">
    <name type="scientific">Hypoxylon rubiginosum</name>
    <dbReference type="NCBI Taxonomy" id="110542"/>
    <lineage>
        <taxon>Eukaryota</taxon>
        <taxon>Fungi</taxon>
        <taxon>Dikarya</taxon>
        <taxon>Ascomycota</taxon>
        <taxon>Pezizomycotina</taxon>
        <taxon>Sordariomycetes</taxon>
        <taxon>Xylariomycetidae</taxon>
        <taxon>Xylariales</taxon>
        <taxon>Hypoxylaceae</taxon>
        <taxon>Hypoxylon</taxon>
    </lineage>
</organism>
<comment type="caution">
    <text evidence="1">The sequence shown here is derived from an EMBL/GenBank/DDBJ whole genome shotgun (WGS) entry which is preliminary data.</text>
</comment>
<dbReference type="Proteomes" id="UP001497700">
    <property type="component" value="Unassembled WGS sequence"/>
</dbReference>
<name>A0ACB9YLA1_9PEZI</name>